<dbReference type="NCBIfam" id="NF002805">
    <property type="entry name" value="PRK02947.1"/>
    <property type="match status" value="1"/>
</dbReference>
<feature type="domain" description="SIS" evidence="1">
    <location>
        <begin position="26"/>
        <end position="204"/>
    </location>
</feature>
<dbReference type="InterPro" id="IPR001347">
    <property type="entry name" value="SIS_dom"/>
</dbReference>
<evidence type="ECO:0000313" key="3">
    <source>
        <dbReference type="Proteomes" id="UP001410795"/>
    </source>
</evidence>
<proteinExistence type="predicted"/>
<keyword evidence="3" id="KW-1185">Reference proteome</keyword>
<dbReference type="SUPFAM" id="SSF53697">
    <property type="entry name" value="SIS domain"/>
    <property type="match status" value="1"/>
</dbReference>
<evidence type="ECO:0000313" key="2">
    <source>
        <dbReference type="EMBL" id="GAA3656376.1"/>
    </source>
</evidence>
<comment type="caution">
    <text evidence="2">The sequence shown here is derived from an EMBL/GenBank/DDBJ whole genome shotgun (WGS) entry which is preliminary data.</text>
</comment>
<dbReference type="EMBL" id="BAAAYV010000006">
    <property type="protein sequence ID" value="GAA3656376.1"/>
    <property type="molecule type" value="Genomic_DNA"/>
</dbReference>
<organism evidence="2 3">
    <name type="scientific">Microbacterium marinilacus</name>
    <dbReference type="NCBI Taxonomy" id="415209"/>
    <lineage>
        <taxon>Bacteria</taxon>
        <taxon>Bacillati</taxon>
        <taxon>Actinomycetota</taxon>
        <taxon>Actinomycetes</taxon>
        <taxon>Micrococcales</taxon>
        <taxon>Microbacteriaceae</taxon>
        <taxon>Microbacterium</taxon>
    </lineage>
</organism>
<dbReference type="Gene3D" id="3.40.50.10490">
    <property type="entry name" value="Glucose-6-phosphate isomerase like protein, domain 1"/>
    <property type="match status" value="1"/>
</dbReference>
<evidence type="ECO:0000259" key="1">
    <source>
        <dbReference type="PROSITE" id="PS51464"/>
    </source>
</evidence>
<dbReference type="CDD" id="cd05013">
    <property type="entry name" value="SIS_RpiR"/>
    <property type="match status" value="1"/>
</dbReference>
<dbReference type="InterPro" id="IPR046348">
    <property type="entry name" value="SIS_dom_sf"/>
</dbReference>
<accession>A0ABP7BE23</accession>
<dbReference type="PROSITE" id="PS51464">
    <property type="entry name" value="SIS"/>
    <property type="match status" value="1"/>
</dbReference>
<reference evidence="3" key="1">
    <citation type="journal article" date="2019" name="Int. J. Syst. Evol. Microbiol.">
        <title>The Global Catalogue of Microorganisms (GCM) 10K type strain sequencing project: providing services to taxonomists for standard genome sequencing and annotation.</title>
        <authorList>
            <consortium name="The Broad Institute Genomics Platform"/>
            <consortium name="The Broad Institute Genome Sequencing Center for Infectious Disease"/>
            <person name="Wu L."/>
            <person name="Ma J."/>
        </authorList>
    </citation>
    <scope>NUCLEOTIDE SEQUENCE [LARGE SCALE GENOMIC DNA]</scope>
    <source>
        <strain evidence="3">JCM 16546</strain>
    </source>
</reference>
<sequence>MAVTTTDIATYVRDVLEANDEATAAAARAIVRSGHRGGLVRPAGAGHSLAAVLETFFRAGGLAFVSPLWHPDVLPFAGARLATDAERRPGLGRRVAEEAGLGPDDTVVIFSNSGVNPYPVEIAEVARERGAAVVAFTSLRSSEAAPRRSSATVASLADVVVDTAVPPGDVSWPPEAPVTSPLSSIANTALWTTILRKVHDLDPGLPRWRSANVEGNDEHNAALMARFEDRVTAL</sequence>
<dbReference type="InterPro" id="IPR035472">
    <property type="entry name" value="RpiR-like_SIS"/>
</dbReference>
<dbReference type="Proteomes" id="UP001410795">
    <property type="component" value="Unassembled WGS sequence"/>
</dbReference>
<protein>
    <submittedName>
        <fullName evidence="2">SIS domain-containing protein</fullName>
    </submittedName>
</protein>
<name>A0ABP7BE23_9MICO</name>
<gene>
    <name evidence="2" type="ORF">GCM10022202_15780</name>
</gene>
<dbReference type="Pfam" id="PF13580">
    <property type="entry name" value="SIS_2"/>
    <property type="match status" value="1"/>
</dbReference>